<accession>A0A2T4Z9J1</accession>
<comment type="caution">
    <text evidence="7">The sequence shown here is derived from an EMBL/GenBank/DDBJ whole genome shotgun (WGS) entry which is preliminary data.</text>
</comment>
<dbReference type="InterPro" id="IPR037004">
    <property type="entry name" value="Exonuc_VII_ssu_sf"/>
</dbReference>
<dbReference type="Proteomes" id="UP000241639">
    <property type="component" value="Unassembled WGS sequence"/>
</dbReference>
<proteinExistence type="inferred from homology"/>
<dbReference type="HAMAP" id="MF_00337">
    <property type="entry name" value="Exonuc_7_S"/>
    <property type="match status" value="1"/>
</dbReference>
<dbReference type="PANTHER" id="PTHR34137:SF1">
    <property type="entry name" value="EXODEOXYRIBONUCLEASE 7 SMALL SUBUNIT"/>
    <property type="match status" value="1"/>
</dbReference>
<dbReference type="Pfam" id="PF02609">
    <property type="entry name" value="Exonuc_VII_S"/>
    <property type="match status" value="1"/>
</dbReference>
<dbReference type="GO" id="GO:0005829">
    <property type="term" value="C:cytosol"/>
    <property type="evidence" value="ECO:0007669"/>
    <property type="project" value="TreeGrafter"/>
</dbReference>
<evidence type="ECO:0000256" key="4">
    <source>
        <dbReference type="ARBA" id="ARBA00022801"/>
    </source>
</evidence>
<dbReference type="NCBIfam" id="NF002140">
    <property type="entry name" value="PRK00977.1-4"/>
    <property type="match status" value="1"/>
</dbReference>
<evidence type="ECO:0000313" key="7">
    <source>
        <dbReference type="EMBL" id="PTM58533.1"/>
    </source>
</evidence>
<dbReference type="AlphaFoldDB" id="A0A2T4Z9J1"/>
<comment type="similarity">
    <text evidence="1 6">Belongs to the XseB family.</text>
</comment>
<dbReference type="EMBL" id="PZZP01000001">
    <property type="protein sequence ID" value="PTM58533.1"/>
    <property type="molecule type" value="Genomic_DNA"/>
</dbReference>
<comment type="subunit">
    <text evidence="6">Heterooligomer composed of large and small subunits.</text>
</comment>
<evidence type="ECO:0000313" key="8">
    <source>
        <dbReference type="Proteomes" id="UP000241639"/>
    </source>
</evidence>
<dbReference type="PIRSF" id="PIRSF006488">
    <property type="entry name" value="Exonuc_VII_S"/>
    <property type="match status" value="1"/>
</dbReference>
<dbReference type="NCBIfam" id="TIGR01280">
    <property type="entry name" value="xseB"/>
    <property type="match status" value="1"/>
</dbReference>
<dbReference type="GO" id="GO:0009318">
    <property type="term" value="C:exodeoxyribonuclease VII complex"/>
    <property type="evidence" value="ECO:0007669"/>
    <property type="project" value="UniProtKB-UniRule"/>
</dbReference>
<evidence type="ECO:0000256" key="6">
    <source>
        <dbReference type="HAMAP-Rule" id="MF_00337"/>
    </source>
</evidence>
<keyword evidence="4 6" id="KW-0378">Hydrolase</keyword>
<dbReference type="GO" id="GO:0006308">
    <property type="term" value="P:DNA catabolic process"/>
    <property type="evidence" value="ECO:0007669"/>
    <property type="project" value="UniProtKB-UniRule"/>
</dbReference>
<comment type="subcellular location">
    <subcellularLocation>
        <location evidence="6">Cytoplasm</location>
    </subcellularLocation>
</comment>
<comment type="function">
    <text evidence="6">Bidirectionally degrades single-stranded DNA into large acid-insoluble oligonucleotides, which are then degraded further into small acid-soluble oligonucleotides.</text>
</comment>
<evidence type="ECO:0000256" key="2">
    <source>
        <dbReference type="ARBA" id="ARBA00022490"/>
    </source>
</evidence>
<keyword evidence="8" id="KW-1185">Reference proteome</keyword>
<keyword evidence="5 6" id="KW-0269">Exonuclease</keyword>
<protein>
    <recommendedName>
        <fullName evidence="6">Exodeoxyribonuclease 7 small subunit</fullName>
        <ecNumber evidence="6">3.1.11.6</ecNumber>
    </recommendedName>
    <alternativeName>
        <fullName evidence="6">Exodeoxyribonuclease VII small subunit</fullName>
        <shortName evidence="6">Exonuclease VII small subunit</shortName>
    </alternativeName>
</protein>
<name>A0A2T4Z9J1_9BACL</name>
<dbReference type="EC" id="3.1.11.6" evidence="6"/>
<dbReference type="GO" id="GO:0008855">
    <property type="term" value="F:exodeoxyribonuclease VII activity"/>
    <property type="evidence" value="ECO:0007669"/>
    <property type="project" value="UniProtKB-UniRule"/>
</dbReference>
<sequence length="83" mass="9705">MTEKNPNHDLPFEEAMKKLEEVVERLESGDVPLEESIRLFEEGMRLSRLCGDKLDRMEQQVEMLVQENGAWVKKPFDPEEGKD</sequence>
<organism evidence="7 8">
    <name type="scientific">Desmospora activa DSM 45169</name>
    <dbReference type="NCBI Taxonomy" id="1121389"/>
    <lineage>
        <taxon>Bacteria</taxon>
        <taxon>Bacillati</taxon>
        <taxon>Bacillota</taxon>
        <taxon>Bacilli</taxon>
        <taxon>Bacillales</taxon>
        <taxon>Thermoactinomycetaceae</taxon>
        <taxon>Desmospora</taxon>
    </lineage>
</organism>
<dbReference type="PANTHER" id="PTHR34137">
    <property type="entry name" value="EXODEOXYRIBONUCLEASE 7 SMALL SUBUNIT"/>
    <property type="match status" value="1"/>
</dbReference>
<dbReference type="SUPFAM" id="SSF116842">
    <property type="entry name" value="XseB-like"/>
    <property type="match status" value="1"/>
</dbReference>
<keyword evidence="2 6" id="KW-0963">Cytoplasm</keyword>
<keyword evidence="3 6" id="KW-0540">Nuclease</keyword>
<dbReference type="InterPro" id="IPR003761">
    <property type="entry name" value="Exonuc_VII_S"/>
</dbReference>
<dbReference type="OrthoDB" id="9798666at2"/>
<evidence type="ECO:0000256" key="3">
    <source>
        <dbReference type="ARBA" id="ARBA00022722"/>
    </source>
</evidence>
<reference evidence="7 8" key="1">
    <citation type="submission" date="2018-04" db="EMBL/GenBank/DDBJ databases">
        <title>Genomic Encyclopedia of Archaeal and Bacterial Type Strains, Phase II (KMG-II): from individual species to whole genera.</title>
        <authorList>
            <person name="Goeker M."/>
        </authorList>
    </citation>
    <scope>NUCLEOTIDE SEQUENCE [LARGE SCALE GENOMIC DNA]</scope>
    <source>
        <strain evidence="7 8">DSM 45169</strain>
    </source>
</reference>
<evidence type="ECO:0000256" key="5">
    <source>
        <dbReference type="ARBA" id="ARBA00022839"/>
    </source>
</evidence>
<dbReference type="Gene3D" id="1.10.287.1040">
    <property type="entry name" value="Exonuclease VII, small subunit"/>
    <property type="match status" value="1"/>
</dbReference>
<dbReference type="RefSeq" id="WP_107725329.1">
    <property type="nucleotide sequence ID" value="NZ_PZZP01000001.1"/>
</dbReference>
<evidence type="ECO:0000256" key="1">
    <source>
        <dbReference type="ARBA" id="ARBA00009998"/>
    </source>
</evidence>
<gene>
    <name evidence="6" type="primary">xseB</name>
    <name evidence="7" type="ORF">C8J48_1118</name>
</gene>
<comment type="catalytic activity">
    <reaction evidence="6">
        <text>Exonucleolytic cleavage in either 5'- to 3'- or 3'- to 5'-direction to yield nucleoside 5'-phosphates.</text>
        <dbReference type="EC" id="3.1.11.6"/>
    </reaction>
</comment>